<dbReference type="Gene3D" id="1.25.40.10">
    <property type="entry name" value="Tetratricopeptide repeat domain"/>
    <property type="match status" value="2"/>
</dbReference>
<protein>
    <submittedName>
        <fullName evidence="8">Pentatricopeptide repeat-containing protein</fullName>
    </submittedName>
</protein>
<gene>
    <name evidence="8" type="ORF">HS088_TW16G00074</name>
</gene>
<evidence type="ECO:0000313" key="8">
    <source>
        <dbReference type="EMBL" id="KAF5733634.1"/>
    </source>
</evidence>
<evidence type="ECO:0000256" key="2">
    <source>
        <dbReference type="ARBA" id="ARBA00022737"/>
    </source>
</evidence>
<feature type="region of interest" description="Disordered" evidence="6">
    <location>
        <begin position="18"/>
        <end position="58"/>
    </location>
</feature>
<sequence length="509" mass="57061">MRSRLWQRVVSLRESSSTPRISNSRSIVAVPTSSSNFTRPFQTPLTSSASGQNPRQVEDATAFATSYEREHGQLENGRQEKPDNYRWTVGTYQQSRCVNQQSPGSEHPQYMNAVQLPRNLDDGQNHGYSNVGNYQQYSSAGQYQQNPIAGQYHQNRIAGQYWQDSNTVVNNPNSADIQNRMHASPISTNSEPDRVPTEASNGSSYFDTLEKLDSFCKEGKVKDAMQVLELLEKQNVSVNMSQYLQLVQACGDAKALEEAKAVHKHIMTSQPGLQVSTNNRILEMYLKCGSIENAFNVFHTMPGHNLTSWDTMITSLAKSGLGEDALDLFSQFKKAGFRPDGQIFIGVFTACGVLGDVNEGMLHFESMRKDYDIIPSMEHYVSIVDMLASPGYLEEALEFIEKMPMEPNADIWETLMNLCRVHGHLELGDRCAELVEQLDPLSLNEQSKSGLVPIKASDLTKEKETQKLDSHDPLRIKTNIHSYQAGDTSRPENDEIYTLLKSNEWTVGA</sequence>
<dbReference type="InterPro" id="IPR057027">
    <property type="entry name" value="TPR_mt"/>
</dbReference>
<evidence type="ECO:0000256" key="4">
    <source>
        <dbReference type="ARBA" id="ARBA00023128"/>
    </source>
</evidence>
<evidence type="ECO:0000256" key="3">
    <source>
        <dbReference type="ARBA" id="ARBA00022946"/>
    </source>
</evidence>
<feature type="domain" description="Pentatricopeptide repeat-containing protein-mitochondrial" evidence="7">
    <location>
        <begin position="212"/>
        <end position="300"/>
    </location>
</feature>
<dbReference type="Proteomes" id="UP000593562">
    <property type="component" value="Unassembled WGS sequence"/>
</dbReference>
<dbReference type="GO" id="GO:0005739">
    <property type="term" value="C:mitochondrion"/>
    <property type="evidence" value="ECO:0007669"/>
    <property type="project" value="UniProtKB-SubCell"/>
</dbReference>
<dbReference type="EMBL" id="JAAARO010000016">
    <property type="protein sequence ID" value="KAF5733634.1"/>
    <property type="molecule type" value="Genomic_DNA"/>
</dbReference>
<proteinExistence type="predicted"/>
<dbReference type="FunFam" id="1.25.40.10:FF:000503">
    <property type="entry name" value="Pentatricopeptide repeat-containing protein, mitochondrial"/>
    <property type="match status" value="1"/>
</dbReference>
<dbReference type="GO" id="GO:0009451">
    <property type="term" value="P:RNA modification"/>
    <property type="evidence" value="ECO:0007669"/>
    <property type="project" value="InterPro"/>
</dbReference>
<feature type="repeat" description="PPR" evidence="5">
    <location>
        <begin position="305"/>
        <end position="339"/>
    </location>
</feature>
<accession>A0A7J7CHW4</accession>
<name>A0A7J7CHW4_TRIWF</name>
<keyword evidence="9" id="KW-1185">Reference proteome</keyword>
<dbReference type="PANTHER" id="PTHR47926">
    <property type="entry name" value="PENTATRICOPEPTIDE REPEAT-CONTAINING PROTEIN"/>
    <property type="match status" value="1"/>
</dbReference>
<dbReference type="InterPro" id="IPR046960">
    <property type="entry name" value="PPR_At4g14850-like_plant"/>
</dbReference>
<evidence type="ECO:0000256" key="5">
    <source>
        <dbReference type="PROSITE-ProRule" id="PRU00708"/>
    </source>
</evidence>
<evidence type="ECO:0000256" key="6">
    <source>
        <dbReference type="SAM" id="MobiDB-lite"/>
    </source>
</evidence>
<dbReference type="PANTHER" id="PTHR47926:SF388">
    <property type="entry name" value="DYW DOMAIN-CONTAINING PROTEIN"/>
    <property type="match status" value="1"/>
</dbReference>
<comment type="caution">
    <text evidence="8">The sequence shown here is derived from an EMBL/GenBank/DDBJ whole genome shotgun (WGS) entry which is preliminary data.</text>
</comment>
<comment type="subcellular location">
    <subcellularLocation>
        <location evidence="1">Mitochondrion</location>
    </subcellularLocation>
</comment>
<dbReference type="FunCoup" id="A0A7J7CHW4">
    <property type="interactions" value="1084"/>
</dbReference>
<keyword evidence="2" id="KW-0677">Repeat</keyword>
<evidence type="ECO:0000256" key="1">
    <source>
        <dbReference type="ARBA" id="ARBA00004173"/>
    </source>
</evidence>
<reference evidence="8 9" key="1">
    <citation type="journal article" date="2020" name="Nat. Commun.">
        <title>Genome of Tripterygium wilfordii and identification of cytochrome P450 involved in triptolide biosynthesis.</title>
        <authorList>
            <person name="Tu L."/>
            <person name="Su P."/>
            <person name="Zhang Z."/>
            <person name="Gao L."/>
            <person name="Wang J."/>
            <person name="Hu T."/>
            <person name="Zhou J."/>
            <person name="Zhang Y."/>
            <person name="Zhao Y."/>
            <person name="Liu Y."/>
            <person name="Song Y."/>
            <person name="Tong Y."/>
            <person name="Lu Y."/>
            <person name="Yang J."/>
            <person name="Xu C."/>
            <person name="Jia M."/>
            <person name="Peters R.J."/>
            <person name="Huang L."/>
            <person name="Gao W."/>
        </authorList>
    </citation>
    <scope>NUCLEOTIDE SEQUENCE [LARGE SCALE GENOMIC DNA]</scope>
    <source>
        <strain evidence="9">cv. XIE 37</strain>
        <tissue evidence="8">Leaf</tissue>
    </source>
</reference>
<organism evidence="8 9">
    <name type="scientific">Tripterygium wilfordii</name>
    <name type="common">Thunder God vine</name>
    <dbReference type="NCBI Taxonomy" id="458696"/>
    <lineage>
        <taxon>Eukaryota</taxon>
        <taxon>Viridiplantae</taxon>
        <taxon>Streptophyta</taxon>
        <taxon>Embryophyta</taxon>
        <taxon>Tracheophyta</taxon>
        <taxon>Spermatophyta</taxon>
        <taxon>Magnoliopsida</taxon>
        <taxon>eudicotyledons</taxon>
        <taxon>Gunneridae</taxon>
        <taxon>Pentapetalae</taxon>
        <taxon>rosids</taxon>
        <taxon>fabids</taxon>
        <taxon>Celastrales</taxon>
        <taxon>Celastraceae</taxon>
        <taxon>Tripterygium</taxon>
    </lineage>
</organism>
<keyword evidence="4" id="KW-0496">Mitochondrion</keyword>
<evidence type="ECO:0000259" key="7">
    <source>
        <dbReference type="Pfam" id="PF23276"/>
    </source>
</evidence>
<dbReference type="PROSITE" id="PS51375">
    <property type="entry name" value="PPR"/>
    <property type="match status" value="1"/>
</dbReference>
<dbReference type="GO" id="GO:0003723">
    <property type="term" value="F:RNA binding"/>
    <property type="evidence" value="ECO:0007669"/>
    <property type="project" value="InterPro"/>
</dbReference>
<dbReference type="NCBIfam" id="TIGR00756">
    <property type="entry name" value="PPR"/>
    <property type="match status" value="2"/>
</dbReference>
<feature type="compositionally biased region" description="Polar residues" evidence="6">
    <location>
        <begin position="31"/>
        <end position="55"/>
    </location>
</feature>
<dbReference type="InParanoid" id="A0A7J7CHW4"/>
<keyword evidence="3" id="KW-0809">Transit peptide</keyword>
<dbReference type="AlphaFoldDB" id="A0A7J7CHW4"/>
<dbReference type="Pfam" id="PF23276">
    <property type="entry name" value="TPR_24"/>
    <property type="match status" value="1"/>
</dbReference>
<dbReference type="InterPro" id="IPR011990">
    <property type="entry name" value="TPR-like_helical_dom_sf"/>
</dbReference>
<evidence type="ECO:0000313" key="9">
    <source>
        <dbReference type="Proteomes" id="UP000593562"/>
    </source>
</evidence>
<dbReference type="Pfam" id="PF01535">
    <property type="entry name" value="PPR"/>
    <property type="match status" value="1"/>
</dbReference>
<dbReference type="InterPro" id="IPR002885">
    <property type="entry name" value="PPR_rpt"/>
</dbReference>